<dbReference type="GeneID" id="9284699"/>
<keyword evidence="1" id="KW-1133">Transmembrane helix</keyword>
<dbReference type="OrthoDB" id="21552at10239"/>
<name>D7NW88_9CAUD</name>
<feature type="transmembrane region" description="Helical" evidence="1">
    <location>
        <begin position="6"/>
        <end position="24"/>
    </location>
</feature>
<evidence type="ECO:0000313" key="2">
    <source>
        <dbReference type="EMBL" id="ADE43486.1"/>
    </source>
</evidence>
<dbReference type="EMBL" id="GQ379227">
    <property type="protein sequence ID" value="ADE43486.1"/>
    <property type="molecule type" value="Genomic_DNA"/>
</dbReference>
<dbReference type="Proteomes" id="UP000000384">
    <property type="component" value="Segment"/>
</dbReference>
<reference evidence="2 3" key="1">
    <citation type="journal article" date="2010" name="Virology">
        <title>Complete genomic sequence analysis of the temperate bacteriophage phiSASD1 of Streptomyces avermitilis.</title>
        <authorList>
            <person name="Wang S."/>
            <person name="Qiao X."/>
            <person name="Liu X."/>
            <person name="Zhang X."/>
            <person name="Wang C."/>
            <person name="Zhao X."/>
            <person name="Chen Z."/>
            <person name="Wen Y."/>
            <person name="Song Y."/>
        </authorList>
    </citation>
    <scope>NUCLEOTIDE SEQUENCE [LARGE SCALE GENOMIC DNA]</scope>
</reference>
<evidence type="ECO:0000313" key="3">
    <source>
        <dbReference type="Proteomes" id="UP000000384"/>
    </source>
</evidence>
<evidence type="ECO:0000256" key="1">
    <source>
        <dbReference type="SAM" id="Phobius"/>
    </source>
</evidence>
<protein>
    <submittedName>
        <fullName evidence="2">Gp19</fullName>
    </submittedName>
</protein>
<keyword evidence="1" id="KW-0812">Transmembrane</keyword>
<organism evidence="2 3">
    <name type="scientific">Streptomyces phage phiSASD1</name>
    <dbReference type="NCBI Taxonomy" id="747763"/>
    <lineage>
        <taxon>Viruses</taxon>
        <taxon>Duplodnaviria</taxon>
        <taxon>Heunggongvirae</taxon>
        <taxon>Uroviricota</taxon>
        <taxon>Caudoviricetes</taxon>
        <taxon>Sasdunavirus</taxon>
        <taxon>Sasdunavirus SASD1</taxon>
    </lineage>
</organism>
<dbReference type="RefSeq" id="YP_003714769.1">
    <property type="nucleotide sequence ID" value="NC_014229.1"/>
</dbReference>
<keyword evidence="3" id="KW-1185">Reference proteome</keyword>
<feature type="transmembrane region" description="Helical" evidence="1">
    <location>
        <begin position="57"/>
        <end position="75"/>
    </location>
</feature>
<sequence length="76" mass="8843">MSSWTLSWVVWLAAFVVIEGLALLRKRPDDTLSEHVWRWFAVARATQPDGRTRLRRFMLLAGMSWLSVHFLTGGWV</sequence>
<gene>
    <name evidence="2" type="primary">19</name>
    <name evidence="2" type="ORF">phiSA1p42</name>
</gene>
<proteinExistence type="predicted"/>
<accession>D7NW88</accession>
<dbReference type="KEGG" id="vg:9284699"/>
<keyword evidence="1" id="KW-0472">Membrane</keyword>